<keyword evidence="2" id="KW-1185">Reference proteome</keyword>
<dbReference type="EMBL" id="PXYI01000003">
    <property type="protein sequence ID" value="PSJ40968.1"/>
    <property type="molecule type" value="Genomic_DNA"/>
</dbReference>
<reference evidence="1 2" key="1">
    <citation type="submission" date="2018-03" db="EMBL/GenBank/DDBJ databases">
        <title>The draft genome of Sphingosinicella sp. GL-C-18.</title>
        <authorList>
            <person name="Liu L."/>
            <person name="Li L."/>
            <person name="Liang L."/>
            <person name="Zhang X."/>
            <person name="Wang T."/>
        </authorList>
    </citation>
    <scope>NUCLEOTIDE SEQUENCE [LARGE SCALE GENOMIC DNA]</scope>
    <source>
        <strain evidence="1 2">GL-C-18</strain>
    </source>
</reference>
<accession>A0A2P7QSL0</accession>
<comment type="caution">
    <text evidence="1">The sequence shown here is derived from an EMBL/GenBank/DDBJ whole genome shotgun (WGS) entry which is preliminary data.</text>
</comment>
<evidence type="ECO:0000313" key="2">
    <source>
        <dbReference type="Proteomes" id="UP000241167"/>
    </source>
</evidence>
<name>A0A2P7QSL0_9SPHN</name>
<dbReference type="AlphaFoldDB" id="A0A2P7QSL0"/>
<gene>
    <name evidence="1" type="ORF">C7I55_11965</name>
</gene>
<dbReference type="Proteomes" id="UP000241167">
    <property type="component" value="Unassembled WGS sequence"/>
</dbReference>
<protein>
    <submittedName>
        <fullName evidence="1">Uncharacterized protein</fullName>
    </submittedName>
</protein>
<organism evidence="1 2">
    <name type="scientific">Allosphingosinicella deserti</name>
    <dbReference type="NCBI Taxonomy" id="2116704"/>
    <lineage>
        <taxon>Bacteria</taxon>
        <taxon>Pseudomonadati</taxon>
        <taxon>Pseudomonadota</taxon>
        <taxon>Alphaproteobacteria</taxon>
        <taxon>Sphingomonadales</taxon>
        <taxon>Sphingomonadaceae</taxon>
        <taxon>Allosphingosinicella</taxon>
    </lineage>
</organism>
<sequence length="76" mass="8410">MRVTFDDMAERFHGILSGELLREDAACWAAAVMQADDARTVEVLPHQDRGTMGIQRQGYQANVDGGVGRICRVEAF</sequence>
<evidence type="ECO:0000313" key="1">
    <source>
        <dbReference type="EMBL" id="PSJ40968.1"/>
    </source>
</evidence>
<proteinExistence type="predicted"/>